<organism evidence="2 3">
    <name type="scientific">Trapa natans</name>
    <name type="common">Water chestnut</name>
    <dbReference type="NCBI Taxonomy" id="22666"/>
    <lineage>
        <taxon>Eukaryota</taxon>
        <taxon>Viridiplantae</taxon>
        <taxon>Streptophyta</taxon>
        <taxon>Embryophyta</taxon>
        <taxon>Tracheophyta</taxon>
        <taxon>Spermatophyta</taxon>
        <taxon>Magnoliopsida</taxon>
        <taxon>eudicotyledons</taxon>
        <taxon>Gunneridae</taxon>
        <taxon>Pentapetalae</taxon>
        <taxon>rosids</taxon>
        <taxon>malvids</taxon>
        <taxon>Myrtales</taxon>
        <taxon>Lythraceae</taxon>
        <taxon>Trapa</taxon>
    </lineage>
</organism>
<proteinExistence type="predicted"/>
<accession>A0AAN7LVS8</accession>
<evidence type="ECO:0000313" key="2">
    <source>
        <dbReference type="EMBL" id="KAK4796663.1"/>
    </source>
</evidence>
<dbReference type="AlphaFoldDB" id="A0AAN7LVS8"/>
<reference evidence="2 3" key="1">
    <citation type="journal article" date="2023" name="Hortic Res">
        <title>Pangenome of water caltrop reveals structural variations and asymmetric subgenome divergence after allopolyploidization.</title>
        <authorList>
            <person name="Zhang X."/>
            <person name="Chen Y."/>
            <person name="Wang L."/>
            <person name="Yuan Y."/>
            <person name="Fang M."/>
            <person name="Shi L."/>
            <person name="Lu R."/>
            <person name="Comes H.P."/>
            <person name="Ma Y."/>
            <person name="Chen Y."/>
            <person name="Huang G."/>
            <person name="Zhou Y."/>
            <person name="Zheng Z."/>
            <person name="Qiu Y."/>
        </authorList>
    </citation>
    <scope>NUCLEOTIDE SEQUENCE [LARGE SCALE GENOMIC DNA]</scope>
    <source>
        <strain evidence="2">F231</strain>
    </source>
</reference>
<sequence length="357" mass="40378">MAGSWIRFEDHKTLPAHAASSREILNLADTVTPAEHDGCMDTSSSAEESPRNWLELPQDVTAAILQRLGAIEILNNAWRVCTQWRSICKEPSFWRTIDMRNGGDIWDMDEDLDIMCRQAVDLSCGGLIDINIEYFGTDELLQYITASCTGIKRLRLVSCYDVSDEGLCETAAKLPMLEDLELSHCKFSEKTLEVVGHHCPCLISLKLNTQGFHYPRIEEDEEVLSIAKTMPELRRLQLFGNKLTNFGLEAILNGCPHLEFLDLRQCFNVNLSGKLGKKCAGMIKDLRQPFDPTDDYEYDATLEDDVSYSDGYPSGFSDIDMMTNEDDDDDHYDFSDFSDAHGGFDYPSYNGYDSDLF</sequence>
<dbReference type="PANTHER" id="PTHR38926:SF2">
    <property type="entry name" value="F-BOX_LRR-REPEAT PROTEIN 21-RELATED"/>
    <property type="match status" value="1"/>
</dbReference>
<dbReference type="Gene3D" id="3.80.10.10">
    <property type="entry name" value="Ribonuclease Inhibitor"/>
    <property type="match status" value="1"/>
</dbReference>
<feature type="domain" description="F-box" evidence="1">
    <location>
        <begin position="50"/>
        <end position="97"/>
    </location>
</feature>
<dbReference type="Gene3D" id="1.20.1280.50">
    <property type="match status" value="1"/>
</dbReference>
<dbReference type="Pfam" id="PF13516">
    <property type="entry name" value="LRR_6"/>
    <property type="match status" value="1"/>
</dbReference>
<dbReference type="Pfam" id="PF12937">
    <property type="entry name" value="F-box-like"/>
    <property type="match status" value="1"/>
</dbReference>
<dbReference type="SMART" id="SM00367">
    <property type="entry name" value="LRR_CC"/>
    <property type="match status" value="5"/>
</dbReference>
<comment type="caution">
    <text evidence="2">The sequence shown here is derived from an EMBL/GenBank/DDBJ whole genome shotgun (WGS) entry which is preliminary data.</text>
</comment>
<dbReference type="InterPro" id="IPR001611">
    <property type="entry name" value="Leu-rich_rpt"/>
</dbReference>
<keyword evidence="3" id="KW-1185">Reference proteome</keyword>
<dbReference type="Proteomes" id="UP001346149">
    <property type="component" value="Unassembled WGS sequence"/>
</dbReference>
<dbReference type="SMART" id="SM00256">
    <property type="entry name" value="FBOX"/>
    <property type="match status" value="1"/>
</dbReference>
<dbReference type="EMBL" id="JAXQNO010000006">
    <property type="protein sequence ID" value="KAK4796663.1"/>
    <property type="molecule type" value="Genomic_DNA"/>
</dbReference>
<dbReference type="SUPFAM" id="SSF52047">
    <property type="entry name" value="RNI-like"/>
    <property type="match status" value="1"/>
</dbReference>
<protein>
    <recommendedName>
        <fullName evidence="1">F-box domain-containing protein</fullName>
    </recommendedName>
</protein>
<name>A0AAN7LVS8_TRANT</name>
<dbReference type="InterPro" id="IPR032675">
    <property type="entry name" value="LRR_dom_sf"/>
</dbReference>
<dbReference type="CDD" id="cd22164">
    <property type="entry name" value="F-box_AtSKIP19-like"/>
    <property type="match status" value="1"/>
</dbReference>
<dbReference type="InterPro" id="IPR006553">
    <property type="entry name" value="Leu-rich_rpt_Cys-con_subtyp"/>
</dbReference>
<evidence type="ECO:0000313" key="3">
    <source>
        <dbReference type="Proteomes" id="UP001346149"/>
    </source>
</evidence>
<gene>
    <name evidence="2" type="ORF">SAY86_028989</name>
</gene>
<dbReference type="PROSITE" id="PS50181">
    <property type="entry name" value="FBOX"/>
    <property type="match status" value="1"/>
</dbReference>
<dbReference type="Pfam" id="PF24758">
    <property type="entry name" value="LRR_At5g56370"/>
    <property type="match status" value="1"/>
</dbReference>
<dbReference type="PANTHER" id="PTHR38926">
    <property type="entry name" value="F-BOX DOMAIN CONTAINING PROTEIN, EXPRESSED"/>
    <property type="match status" value="1"/>
</dbReference>
<dbReference type="InterPro" id="IPR055411">
    <property type="entry name" value="LRR_FXL15/At3g58940/PEG3-like"/>
</dbReference>
<dbReference type="InterPro" id="IPR001810">
    <property type="entry name" value="F-box_dom"/>
</dbReference>
<evidence type="ECO:0000259" key="1">
    <source>
        <dbReference type="PROSITE" id="PS50181"/>
    </source>
</evidence>